<name>A0A9D5CCB9_9LILI</name>
<organism evidence="2 3">
    <name type="scientific">Dioscorea zingiberensis</name>
    <dbReference type="NCBI Taxonomy" id="325984"/>
    <lineage>
        <taxon>Eukaryota</taxon>
        <taxon>Viridiplantae</taxon>
        <taxon>Streptophyta</taxon>
        <taxon>Embryophyta</taxon>
        <taxon>Tracheophyta</taxon>
        <taxon>Spermatophyta</taxon>
        <taxon>Magnoliopsida</taxon>
        <taxon>Liliopsida</taxon>
        <taxon>Dioscoreales</taxon>
        <taxon>Dioscoreaceae</taxon>
        <taxon>Dioscorea</taxon>
    </lineage>
</organism>
<evidence type="ECO:0000256" key="1">
    <source>
        <dbReference type="SAM" id="Phobius"/>
    </source>
</evidence>
<keyword evidence="1" id="KW-0472">Membrane</keyword>
<proteinExistence type="predicted"/>
<dbReference type="Proteomes" id="UP001085076">
    <property type="component" value="Miscellaneous, Linkage group lg06"/>
</dbReference>
<evidence type="ECO:0000313" key="3">
    <source>
        <dbReference type="Proteomes" id="UP001085076"/>
    </source>
</evidence>
<reference evidence="2" key="1">
    <citation type="submission" date="2021-03" db="EMBL/GenBank/DDBJ databases">
        <authorList>
            <person name="Li Z."/>
            <person name="Yang C."/>
        </authorList>
    </citation>
    <scope>NUCLEOTIDE SEQUENCE</scope>
    <source>
        <strain evidence="2">Dzin_1.0</strain>
        <tissue evidence="2">Leaf</tissue>
    </source>
</reference>
<reference evidence="2" key="2">
    <citation type="journal article" date="2022" name="Hortic Res">
        <title>The genome of Dioscorea zingiberensis sheds light on the biosynthesis, origin and evolution of the medicinally important diosgenin saponins.</title>
        <authorList>
            <person name="Li Y."/>
            <person name="Tan C."/>
            <person name="Li Z."/>
            <person name="Guo J."/>
            <person name="Li S."/>
            <person name="Chen X."/>
            <person name="Wang C."/>
            <person name="Dai X."/>
            <person name="Yang H."/>
            <person name="Song W."/>
            <person name="Hou L."/>
            <person name="Xu J."/>
            <person name="Tong Z."/>
            <person name="Xu A."/>
            <person name="Yuan X."/>
            <person name="Wang W."/>
            <person name="Yang Q."/>
            <person name="Chen L."/>
            <person name="Sun Z."/>
            <person name="Wang K."/>
            <person name="Pan B."/>
            <person name="Chen J."/>
            <person name="Bao Y."/>
            <person name="Liu F."/>
            <person name="Qi X."/>
            <person name="Gang D.R."/>
            <person name="Wen J."/>
            <person name="Li J."/>
        </authorList>
    </citation>
    <scope>NUCLEOTIDE SEQUENCE</scope>
    <source>
        <strain evidence="2">Dzin_1.0</strain>
    </source>
</reference>
<gene>
    <name evidence="2" type="ORF">J5N97_023388</name>
</gene>
<accession>A0A9D5CCB9</accession>
<keyword evidence="3" id="KW-1185">Reference proteome</keyword>
<feature type="transmembrane region" description="Helical" evidence="1">
    <location>
        <begin position="6"/>
        <end position="24"/>
    </location>
</feature>
<keyword evidence="1" id="KW-1133">Transmembrane helix</keyword>
<dbReference type="AlphaFoldDB" id="A0A9D5CCB9"/>
<protein>
    <submittedName>
        <fullName evidence="2">Uncharacterized protein</fullName>
    </submittedName>
</protein>
<evidence type="ECO:0000313" key="2">
    <source>
        <dbReference type="EMBL" id="KAJ0970511.1"/>
    </source>
</evidence>
<dbReference type="EMBL" id="JAGGNH010000006">
    <property type="protein sequence ID" value="KAJ0970511.1"/>
    <property type="molecule type" value="Genomic_DNA"/>
</dbReference>
<keyword evidence="1" id="KW-0812">Transmembrane</keyword>
<sequence length="91" mass="10248">MYSDLFFLAEALLIAPLFLCFFIPSHRNLELGISAIMGFQDGFVALQEVFPMITSDDTSRHFHQTWSVSLNIGNGNDESSSYHETWGTAKN</sequence>
<comment type="caution">
    <text evidence="2">The sequence shown here is derived from an EMBL/GenBank/DDBJ whole genome shotgun (WGS) entry which is preliminary data.</text>
</comment>